<dbReference type="PANTHER" id="PTHR31928:SF12">
    <property type="entry name" value="DUF3741 DOMAIN-CONTAINING PROTEIN"/>
    <property type="match status" value="1"/>
</dbReference>
<reference evidence="4" key="1">
    <citation type="submission" date="2022-08" db="EMBL/GenBank/DDBJ databases">
        <authorList>
            <person name="Gutierrez-Valencia J."/>
        </authorList>
    </citation>
    <scope>NUCLEOTIDE SEQUENCE</scope>
</reference>
<evidence type="ECO:0000313" key="5">
    <source>
        <dbReference type="Proteomes" id="UP001154282"/>
    </source>
</evidence>
<dbReference type="Pfam" id="PF06075">
    <property type="entry name" value="DUF936"/>
    <property type="match status" value="1"/>
</dbReference>
<comment type="caution">
    <text evidence="4">The sequence shown here is derived from an EMBL/GenBank/DDBJ whole genome shotgun (WGS) entry which is preliminary data.</text>
</comment>
<evidence type="ECO:0000259" key="3">
    <source>
        <dbReference type="Pfam" id="PF21647"/>
    </source>
</evidence>
<feature type="compositionally biased region" description="Basic residues" evidence="1">
    <location>
        <begin position="509"/>
        <end position="520"/>
    </location>
</feature>
<feature type="domain" description="DUF936" evidence="2">
    <location>
        <begin position="4"/>
        <end position="120"/>
    </location>
</feature>
<feature type="domain" description="DUF6857" evidence="3">
    <location>
        <begin position="354"/>
        <end position="652"/>
    </location>
</feature>
<name>A0AAV0PNB1_9ROSI</name>
<feature type="region of interest" description="Disordered" evidence="1">
    <location>
        <begin position="501"/>
        <end position="520"/>
    </location>
</feature>
<dbReference type="Pfam" id="PF21647">
    <property type="entry name" value="DUF6857"/>
    <property type="match status" value="1"/>
</dbReference>
<proteinExistence type="predicted"/>
<dbReference type="Proteomes" id="UP001154282">
    <property type="component" value="Unassembled WGS sequence"/>
</dbReference>
<dbReference type="InterPro" id="IPR048297">
    <property type="entry name" value="DUF936_dom_pln"/>
</dbReference>
<dbReference type="PANTHER" id="PTHR31928">
    <property type="entry name" value="EXPRESSED PROTEIN"/>
    <property type="match status" value="1"/>
</dbReference>
<dbReference type="EMBL" id="CAMGYJ010000009">
    <property type="protein sequence ID" value="CAI0472035.1"/>
    <property type="molecule type" value="Genomic_DNA"/>
</dbReference>
<dbReference type="AlphaFoldDB" id="A0AAV0PNB1"/>
<keyword evidence="5" id="KW-1185">Reference proteome</keyword>
<evidence type="ECO:0000256" key="1">
    <source>
        <dbReference type="SAM" id="MobiDB-lite"/>
    </source>
</evidence>
<accession>A0AAV0PNB1</accession>
<evidence type="ECO:0000259" key="2">
    <source>
        <dbReference type="Pfam" id="PF06075"/>
    </source>
</evidence>
<feature type="region of interest" description="Disordered" evidence="1">
    <location>
        <begin position="183"/>
        <end position="217"/>
    </location>
</feature>
<protein>
    <submittedName>
        <fullName evidence="4">Uncharacterized protein</fullName>
    </submittedName>
</protein>
<organism evidence="4 5">
    <name type="scientific">Linum tenue</name>
    <dbReference type="NCBI Taxonomy" id="586396"/>
    <lineage>
        <taxon>Eukaryota</taxon>
        <taxon>Viridiplantae</taxon>
        <taxon>Streptophyta</taxon>
        <taxon>Embryophyta</taxon>
        <taxon>Tracheophyta</taxon>
        <taxon>Spermatophyta</taxon>
        <taxon>Magnoliopsida</taxon>
        <taxon>eudicotyledons</taxon>
        <taxon>Gunneridae</taxon>
        <taxon>Pentapetalae</taxon>
        <taxon>rosids</taxon>
        <taxon>fabids</taxon>
        <taxon>Malpighiales</taxon>
        <taxon>Linaceae</taxon>
        <taxon>Linum</taxon>
    </lineage>
</organism>
<dbReference type="InterPro" id="IPR049172">
    <property type="entry name" value="DUF6857_pln"/>
</dbReference>
<evidence type="ECO:0000313" key="4">
    <source>
        <dbReference type="EMBL" id="CAI0472035.1"/>
    </source>
</evidence>
<dbReference type="InterPro" id="IPR010341">
    <property type="entry name" value="DUF936_pln"/>
</dbReference>
<sequence length="660" mass="74004">MEELESGVLVKFLQRMNVHGKKLLRDPDPVLLQIRSIIPVLKDGEIYPNQGFFLKISDLTHAMFVSLPQEQDEMILCNKLHLGQFIYVERLEAAYPVPMIKGVRPIPGRHPCAGHPKDLLPSENLEKFLGVSKLESIGEYCGGGGGGIEQSDKGKTLTAPRVSVNEMRDRIKTLSWTIEDNGVEAEKQKKKEASSKKSRPAGSAPKGNEVKKSKSLLNYRPRGMDVESTLSLRGKKNEEMWLRKNNPNVSRNADRDSDCESTLTTSTGAVSRKSWNNDVEVVRMVDTADTCNSSVQLSMNDSSDDNSSCKTMRRVVSMTMNRPSKYVSKNFVSAPRRLSEDFSSQNAILSSTVDKHTDDNRPSWDYLPSTLVKIGQDVLMQRDLALSTAVEALQEASAAERLLKCLSIYSELQAAEVGDQHLAIDKFFRLQEDLTQTQQIFRSLTNVIPPITPPHDEHNPHFVMEGHKLASDRKQNAASWIKEALASDLTPVSARLEAINNGNQEARKSNKSSHKSHKAKGGIVVIRKQKSSSPNMVFEMAQHGSNQPSWVKGSALPVSMELASSLSEECRTWFFTYVEDYLEWVSRRIVSAERSDGQAAEMMYQIKRVNEFLDRRCLQDGSMLKDYESEACGRIRNKICGILLKHVEKTSLNSMPEGWQ</sequence>
<feature type="compositionally biased region" description="Basic and acidic residues" evidence="1">
    <location>
        <begin position="184"/>
        <end position="195"/>
    </location>
</feature>
<gene>
    <name evidence="4" type="ORF">LITE_LOCUS39121</name>
</gene>
<feature type="region of interest" description="Disordered" evidence="1">
    <location>
        <begin position="246"/>
        <end position="265"/>
    </location>
</feature>